<organism evidence="3 4">
    <name type="scientific">Lithospermum erythrorhizon</name>
    <name type="common">Purple gromwell</name>
    <name type="synonym">Lithospermum officinale var. erythrorhizon</name>
    <dbReference type="NCBI Taxonomy" id="34254"/>
    <lineage>
        <taxon>Eukaryota</taxon>
        <taxon>Viridiplantae</taxon>
        <taxon>Streptophyta</taxon>
        <taxon>Embryophyta</taxon>
        <taxon>Tracheophyta</taxon>
        <taxon>Spermatophyta</taxon>
        <taxon>Magnoliopsida</taxon>
        <taxon>eudicotyledons</taxon>
        <taxon>Gunneridae</taxon>
        <taxon>Pentapetalae</taxon>
        <taxon>asterids</taxon>
        <taxon>lamiids</taxon>
        <taxon>Boraginales</taxon>
        <taxon>Boraginaceae</taxon>
        <taxon>Boraginoideae</taxon>
        <taxon>Lithospermeae</taxon>
        <taxon>Lithospermum</taxon>
    </lineage>
</organism>
<dbReference type="PANTHER" id="PTHR23272">
    <property type="entry name" value="BED FINGER-RELATED"/>
    <property type="match status" value="1"/>
</dbReference>
<evidence type="ECO:0000313" key="4">
    <source>
        <dbReference type="Proteomes" id="UP001454036"/>
    </source>
</evidence>
<gene>
    <name evidence="3" type="ORF">LIER_21217</name>
</gene>
<evidence type="ECO:0000313" key="3">
    <source>
        <dbReference type="EMBL" id="GAA0165948.1"/>
    </source>
</evidence>
<proteinExistence type="predicted"/>
<feature type="domain" description="hAT-like transposase RNase-H fold" evidence="2">
    <location>
        <begin position="3"/>
        <end position="55"/>
    </location>
</feature>
<comment type="caution">
    <text evidence="3">The sequence shown here is derived from an EMBL/GenBank/DDBJ whole genome shotgun (WGS) entry which is preliminary data.</text>
</comment>
<dbReference type="EMBL" id="BAABME010005547">
    <property type="protein sequence ID" value="GAA0165948.1"/>
    <property type="molecule type" value="Genomic_DNA"/>
</dbReference>
<name>A0AAV3QTL8_LITER</name>
<dbReference type="InterPro" id="IPR025525">
    <property type="entry name" value="hAT-like_transposase_RNase-H"/>
</dbReference>
<reference evidence="3 4" key="1">
    <citation type="submission" date="2024-01" db="EMBL/GenBank/DDBJ databases">
        <title>The complete chloroplast genome sequence of Lithospermum erythrorhizon: insights into the phylogenetic relationship among Boraginaceae species and the maternal lineages of purple gromwells.</title>
        <authorList>
            <person name="Okada T."/>
            <person name="Watanabe K."/>
        </authorList>
    </citation>
    <scope>NUCLEOTIDE SEQUENCE [LARGE SCALE GENOMIC DNA]</scope>
</reference>
<evidence type="ECO:0000259" key="2">
    <source>
        <dbReference type="Pfam" id="PF14372"/>
    </source>
</evidence>
<dbReference type="PANTHER" id="PTHR23272:SF182">
    <property type="entry name" value="OS09G0381850 PROTEIN"/>
    <property type="match status" value="1"/>
</dbReference>
<dbReference type="AlphaFoldDB" id="A0AAV3QTL8"/>
<sequence>MQEKCNLVMAIGSILNPRKKITSLEFAFNSLYSTSMVVENRRKVREILRNIFNEYMVLNNVEPSLRRNSSSAGHNLPSSSQTCSFDETTDQPTNIQSAWSKFENFVKEKATIEPEKSKLEIYLEDEKLVRINSLSRSTYFKKKSKKLNDICSEQLWRNRRFLHRYIILFYLEGWPP</sequence>
<evidence type="ECO:0000256" key="1">
    <source>
        <dbReference type="SAM" id="MobiDB-lite"/>
    </source>
</evidence>
<dbReference type="Proteomes" id="UP001454036">
    <property type="component" value="Unassembled WGS sequence"/>
</dbReference>
<dbReference type="Pfam" id="PF14372">
    <property type="entry name" value="hAT-like_RNase-H"/>
    <property type="match status" value="1"/>
</dbReference>
<protein>
    <recommendedName>
        <fullName evidence="2">hAT-like transposase RNase-H fold domain-containing protein</fullName>
    </recommendedName>
</protein>
<accession>A0AAV3QTL8</accession>
<keyword evidence="4" id="KW-1185">Reference proteome</keyword>
<feature type="region of interest" description="Disordered" evidence="1">
    <location>
        <begin position="68"/>
        <end position="90"/>
    </location>
</feature>
<dbReference type="GO" id="GO:0003677">
    <property type="term" value="F:DNA binding"/>
    <property type="evidence" value="ECO:0007669"/>
    <property type="project" value="InterPro"/>
</dbReference>